<name>A0A918DI21_9ALTE</name>
<keyword evidence="1" id="KW-0732">Signal</keyword>
<feature type="chain" id="PRO_5037687458" evidence="1">
    <location>
        <begin position="25"/>
        <end position="749"/>
    </location>
</feature>
<dbReference type="AlphaFoldDB" id="A0A918DI21"/>
<proteinExistence type="predicted"/>
<feature type="signal peptide" evidence="1">
    <location>
        <begin position="1"/>
        <end position="24"/>
    </location>
</feature>
<reference evidence="2" key="2">
    <citation type="submission" date="2020-09" db="EMBL/GenBank/DDBJ databases">
        <authorList>
            <person name="Sun Q."/>
            <person name="Zhou Y."/>
        </authorList>
    </citation>
    <scope>NUCLEOTIDE SEQUENCE</scope>
    <source>
        <strain evidence="2">CGMCC 1.7086</strain>
    </source>
</reference>
<keyword evidence="3" id="KW-1185">Reference proteome</keyword>
<evidence type="ECO:0000313" key="3">
    <source>
        <dbReference type="Proteomes" id="UP000606935"/>
    </source>
</evidence>
<protein>
    <submittedName>
        <fullName evidence="2">Uncharacterized protein</fullName>
    </submittedName>
</protein>
<gene>
    <name evidence="2" type="ORF">GCM10010982_16530</name>
</gene>
<accession>A0A918DI21</accession>
<dbReference type="Proteomes" id="UP000606935">
    <property type="component" value="Unassembled WGS sequence"/>
</dbReference>
<comment type="caution">
    <text evidence="2">The sequence shown here is derived from an EMBL/GenBank/DDBJ whole genome shotgun (WGS) entry which is preliminary data.</text>
</comment>
<dbReference type="EMBL" id="BMLS01000002">
    <property type="protein sequence ID" value="GGO68191.1"/>
    <property type="molecule type" value="Genomic_DNA"/>
</dbReference>
<reference evidence="2" key="1">
    <citation type="journal article" date="2014" name="Int. J. Syst. Evol. Microbiol.">
        <title>Complete genome sequence of Corynebacterium casei LMG S-19264T (=DSM 44701T), isolated from a smear-ripened cheese.</title>
        <authorList>
            <consortium name="US DOE Joint Genome Institute (JGI-PGF)"/>
            <person name="Walter F."/>
            <person name="Albersmeier A."/>
            <person name="Kalinowski J."/>
            <person name="Ruckert C."/>
        </authorList>
    </citation>
    <scope>NUCLEOTIDE SEQUENCE</scope>
    <source>
        <strain evidence="2">CGMCC 1.7086</strain>
    </source>
</reference>
<evidence type="ECO:0000313" key="2">
    <source>
        <dbReference type="EMBL" id="GGO68191.1"/>
    </source>
</evidence>
<evidence type="ECO:0000256" key="1">
    <source>
        <dbReference type="SAM" id="SignalP"/>
    </source>
</evidence>
<organism evidence="2 3">
    <name type="scientific">Bowmanella pacifica</name>
    <dbReference type="NCBI Taxonomy" id="502051"/>
    <lineage>
        <taxon>Bacteria</taxon>
        <taxon>Pseudomonadati</taxon>
        <taxon>Pseudomonadota</taxon>
        <taxon>Gammaproteobacteria</taxon>
        <taxon>Alteromonadales</taxon>
        <taxon>Alteromonadaceae</taxon>
        <taxon>Bowmanella</taxon>
    </lineage>
</organism>
<sequence>MECAGYLRRCGALSLLMMSYVCFGAQDVDVSGNWQGEIQTLGAKSLQKPVALLLEQTADGKVKGYAFYDADSCIFTVEGQVSAPGRNAPSRADLLEKSALTGALDGCQHQRVAYALGLSLAGDKLKVEGNHLGQMINAEKSLLTRQGDFSDRSELVARLVEKEKRAPKQLQVVLNTSVVRFLFPAGYASPQHFYVLADQIGPRGVGECTNSLYYQDGVGNNISYLSENPQCDILPAGHFDISAEGNLKITWQPQGANASARVLLDQDVSQMHHKPLTGFMWQLQDVYNRYRDSHTLAQIASTFLDLRQSALAQVDEVVAKELAVSQYSPTFMGAWQGYIRFSQRNRPEQQLEQAALALWLSGSDERSEILGYLTLSERCFFTIRLKNNNGAAVLSNRNERLQNICNKDQVNFVFPRSFFVSMNAGHNLLKLDSGTQNRRVKPSHGVFQRKKPTPYLMSLLESEQGQRFALPNETMKTLMIAEQVPDDTLEKQHDQKMQDSAELLAQKAEQIRIQEAEAKQREWARLKKEREYRAAARQAKLGRTADSREVGDDQLPEVTGPFDGLPGAAFLNAVYQGDRTLVQRINRAYTNKQAAGLKTFFGSYANKMTDATADMYKLVRIEDSVAAKYLFEYEKRYGRCLSESPATFYVTGYQPDMVVTNLLGVEIARHYGGVTQTKYQVNPEFTGVFQKVGKMQPQGVAASITGLLASQGGEDLRKLSLNGVAQIFSQFSCDSPEIRTFERNLIALF</sequence>